<keyword evidence="4" id="KW-0677">Repeat</keyword>
<dbReference type="AlphaFoldDB" id="F7DRA3"/>
<comment type="similarity">
    <text evidence="2">Belongs to the krueppel C2H2-type zinc-finger protein family.</text>
</comment>
<dbReference type="GO" id="GO:0000978">
    <property type="term" value="F:RNA polymerase II cis-regulatory region sequence-specific DNA binding"/>
    <property type="evidence" value="ECO:0000318"/>
    <property type="project" value="GO_Central"/>
</dbReference>
<dbReference type="Pfam" id="PF00096">
    <property type="entry name" value="zf-C2H2"/>
    <property type="match status" value="7"/>
</dbReference>
<dbReference type="SMART" id="SM00349">
    <property type="entry name" value="KRAB"/>
    <property type="match status" value="1"/>
</dbReference>
<dbReference type="GO" id="GO:0006357">
    <property type="term" value="P:regulation of transcription by RNA polymerase II"/>
    <property type="evidence" value="ECO:0000318"/>
    <property type="project" value="GO_Central"/>
</dbReference>
<feature type="domain" description="C2H2-type" evidence="13">
    <location>
        <begin position="407"/>
        <end position="434"/>
    </location>
</feature>
<dbReference type="SUPFAM" id="SSF57667">
    <property type="entry name" value="beta-beta-alpha zinc fingers"/>
    <property type="match status" value="4"/>
</dbReference>
<evidence type="ECO:0000259" key="15">
    <source>
        <dbReference type="PROSITE" id="PS50805"/>
    </source>
</evidence>
<dbReference type="InterPro" id="IPR013087">
    <property type="entry name" value="Znf_C2H2_type"/>
</dbReference>
<comment type="subcellular location">
    <subcellularLocation>
        <location evidence="1">Nucleus</location>
    </subcellularLocation>
</comment>
<evidence type="ECO:0000256" key="7">
    <source>
        <dbReference type="ARBA" id="ARBA00023015"/>
    </source>
</evidence>
<dbReference type="InterPro" id="IPR038269">
    <property type="entry name" value="SCAN_sf"/>
</dbReference>
<accession>F7DRA3</accession>
<dbReference type="SUPFAM" id="SSF109640">
    <property type="entry name" value="KRAB domain (Kruppel-associated box)"/>
    <property type="match status" value="1"/>
</dbReference>
<dbReference type="SMART" id="SM00355">
    <property type="entry name" value="ZnF_C2H2"/>
    <property type="match status" value="7"/>
</dbReference>
<evidence type="ECO:0000256" key="11">
    <source>
        <dbReference type="PROSITE-ProRule" id="PRU00042"/>
    </source>
</evidence>
<feature type="compositionally biased region" description="Basic and acidic residues" evidence="12">
    <location>
        <begin position="1"/>
        <end position="12"/>
    </location>
</feature>
<keyword evidence="7" id="KW-0805">Transcription regulation</keyword>
<dbReference type="FunFam" id="1.10.4020.10:FF:000001">
    <property type="entry name" value="zinc finger protein 263 isoform X1"/>
    <property type="match status" value="1"/>
</dbReference>
<feature type="domain" description="C2H2-type" evidence="13">
    <location>
        <begin position="435"/>
        <end position="462"/>
    </location>
</feature>
<dbReference type="PROSITE" id="PS50804">
    <property type="entry name" value="SCAN_BOX"/>
    <property type="match status" value="1"/>
</dbReference>
<dbReference type="PROSITE" id="PS00028">
    <property type="entry name" value="ZINC_FINGER_C2H2_1"/>
    <property type="match status" value="6"/>
</dbReference>
<protein>
    <submittedName>
        <fullName evidence="16">Uncharacterized protein</fullName>
    </submittedName>
</protein>
<evidence type="ECO:0000259" key="13">
    <source>
        <dbReference type="PROSITE" id="PS50157"/>
    </source>
</evidence>
<evidence type="ECO:0000256" key="2">
    <source>
        <dbReference type="ARBA" id="ARBA00006991"/>
    </source>
</evidence>
<dbReference type="GO" id="GO:0005634">
    <property type="term" value="C:nucleus"/>
    <property type="evidence" value="ECO:0007669"/>
    <property type="project" value="UniProtKB-SubCell"/>
</dbReference>
<evidence type="ECO:0000256" key="3">
    <source>
        <dbReference type="ARBA" id="ARBA00022723"/>
    </source>
</evidence>
<organism evidence="16 17">
    <name type="scientific">Ornithorhynchus anatinus</name>
    <name type="common">Duckbill platypus</name>
    <dbReference type="NCBI Taxonomy" id="9258"/>
    <lineage>
        <taxon>Eukaryota</taxon>
        <taxon>Metazoa</taxon>
        <taxon>Chordata</taxon>
        <taxon>Craniata</taxon>
        <taxon>Vertebrata</taxon>
        <taxon>Euteleostomi</taxon>
        <taxon>Mammalia</taxon>
        <taxon>Monotremata</taxon>
        <taxon>Ornithorhynchidae</taxon>
        <taxon>Ornithorhynchus</taxon>
    </lineage>
</organism>
<name>F7DRA3_ORNAN</name>
<dbReference type="InParanoid" id="F7DRA3"/>
<feature type="domain" description="SCAN box" evidence="14">
    <location>
        <begin position="51"/>
        <end position="133"/>
    </location>
</feature>
<dbReference type="HOGENOM" id="CLU_002678_49_8_1"/>
<dbReference type="GeneTree" id="ENSGT00940000159965"/>
<dbReference type="GO" id="GO:0008270">
    <property type="term" value="F:zinc ion binding"/>
    <property type="evidence" value="ECO:0007669"/>
    <property type="project" value="UniProtKB-KW"/>
</dbReference>
<dbReference type="InterPro" id="IPR001909">
    <property type="entry name" value="KRAB"/>
</dbReference>
<feature type="region of interest" description="Disordered" evidence="12">
    <location>
        <begin position="1"/>
        <end position="25"/>
    </location>
</feature>
<dbReference type="Gene3D" id="1.10.4020.10">
    <property type="entry name" value="DNA breaking-rejoining enzymes"/>
    <property type="match status" value="1"/>
</dbReference>
<keyword evidence="3" id="KW-0479">Metal-binding</keyword>
<dbReference type="Gene3D" id="6.10.140.140">
    <property type="match status" value="1"/>
</dbReference>
<dbReference type="OMA" id="QEWAPRT"/>
<feature type="domain" description="C2H2-type" evidence="13">
    <location>
        <begin position="379"/>
        <end position="406"/>
    </location>
</feature>
<keyword evidence="6" id="KW-0862">Zinc</keyword>
<dbReference type="GO" id="GO:0000981">
    <property type="term" value="F:DNA-binding transcription factor activity, RNA polymerase II-specific"/>
    <property type="evidence" value="ECO:0000318"/>
    <property type="project" value="GO_Central"/>
</dbReference>
<dbReference type="InterPro" id="IPR036236">
    <property type="entry name" value="Znf_C2H2_sf"/>
</dbReference>
<evidence type="ECO:0000256" key="9">
    <source>
        <dbReference type="ARBA" id="ARBA00023163"/>
    </source>
</evidence>
<dbReference type="Bgee" id="ENSOANG00000015609">
    <property type="expression patterns" value="Expressed in fibroblast and 6 other cell types or tissues"/>
</dbReference>
<feature type="domain" description="C2H2-type" evidence="13">
    <location>
        <begin position="295"/>
        <end position="322"/>
    </location>
</feature>
<dbReference type="PROSITE" id="PS50805">
    <property type="entry name" value="KRAB"/>
    <property type="match status" value="1"/>
</dbReference>
<dbReference type="FunFam" id="3.30.160.60:FF:002343">
    <property type="entry name" value="Zinc finger protein 33A"/>
    <property type="match status" value="1"/>
</dbReference>
<dbReference type="Ensembl" id="ENSOANT00000024595.3">
    <property type="protein sequence ID" value="ENSOANP00000024591.3"/>
    <property type="gene ID" value="ENSOANG00000015609.4"/>
</dbReference>
<dbReference type="Proteomes" id="UP000002279">
    <property type="component" value="Unplaced"/>
</dbReference>
<evidence type="ECO:0000256" key="4">
    <source>
        <dbReference type="ARBA" id="ARBA00022737"/>
    </source>
</evidence>
<feature type="domain" description="C2H2-type" evidence="13">
    <location>
        <begin position="266"/>
        <end position="294"/>
    </location>
</feature>
<evidence type="ECO:0000256" key="5">
    <source>
        <dbReference type="ARBA" id="ARBA00022771"/>
    </source>
</evidence>
<reference evidence="16" key="2">
    <citation type="submission" date="2025-09" db="UniProtKB">
        <authorList>
            <consortium name="Ensembl"/>
        </authorList>
    </citation>
    <scope>IDENTIFICATION</scope>
    <source>
        <strain evidence="16">Glennie</strain>
    </source>
</reference>
<dbReference type="eggNOG" id="KOG1721">
    <property type="taxonomic scope" value="Eukaryota"/>
</dbReference>
<keyword evidence="9" id="KW-0804">Transcription</keyword>
<sequence length="464" mass="53948">MGREPKSREKAALESQTWDPTDKEGWPTMNLEQEWAPRTQSGIPLDAEICHQSFRQFRYQEMSGPREALSQLWELCRRWLRPEKHTKKQILELLVLEQFLTVLPGEIQAWVRIHRPESGDEVVTLVEDLHRELNGPGQSVREENVLREGEMGFGDSEKGRSMEPIAPLDATLVSLISGRWLELRGDIMMFQGSMTFEDVAVSLNQEEWKILDPAQRSLYQEVMLENFGNLVSLAKQSGNSTRRKLRKFPNQEREFRNEMRRRIPSKKSSYECGKSFNQHSGLNNHQRIHTGEKPYKCNECGKGFSQHSGLNKHQRIHTGEKPFKCNECGKAFTDQSYLIKHHRIHTGEKPYKCNECGKAFSRHSNFKTHGRIHTGEKPYKCDDCGKSFSQHSNFIKHQRIHTGEKPYKCNRCGKAFSQNSSLNSHQRIHTAEKPYKCNECGKAFSQHSHRIRHQRIHTGEKPYR</sequence>
<feature type="domain" description="C2H2-type" evidence="13">
    <location>
        <begin position="351"/>
        <end position="378"/>
    </location>
</feature>
<reference evidence="16" key="1">
    <citation type="submission" date="2025-08" db="UniProtKB">
        <authorList>
            <consortium name="Ensembl"/>
        </authorList>
    </citation>
    <scope>IDENTIFICATION</scope>
    <source>
        <strain evidence="16">Glennie</strain>
    </source>
</reference>
<evidence type="ECO:0000259" key="14">
    <source>
        <dbReference type="PROSITE" id="PS50804"/>
    </source>
</evidence>
<keyword evidence="17" id="KW-1185">Reference proteome</keyword>
<dbReference type="FunFam" id="3.30.160.60:FF:001498">
    <property type="entry name" value="Zinc finger protein 404"/>
    <property type="match status" value="1"/>
</dbReference>
<evidence type="ECO:0000256" key="8">
    <source>
        <dbReference type="ARBA" id="ARBA00023125"/>
    </source>
</evidence>
<keyword evidence="10" id="KW-0539">Nucleus</keyword>
<dbReference type="FunFam" id="3.30.160.60:FF:000016">
    <property type="entry name" value="zinc finger protein 37 homolog"/>
    <property type="match status" value="1"/>
</dbReference>
<evidence type="ECO:0000256" key="1">
    <source>
        <dbReference type="ARBA" id="ARBA00004123"/>
    </source>
</evidence>
<dbReference type="PANTHER" id="PTHR23226">
    <property type="entry name" value="ZINC FINGER AND SCAN DOMAIN-CONTAINING"/>
    <property type="match status" value="1"/>
</dbReference>
<evidence type="ECO:0000256" key="12">
    <source>
        <dbReference type="SAM" id="MobiDB-lite"/>
    </source>
</evidence>
<evidence type="ECO:0000313" key="16">
    <source>
        <dbReference type="Ensembl" id="ENSOANP00000024591.3"/>
    </source>
</evidence>
<dbReference type="Gene3D" id="3.30.160.60">
    <property type="entry name" value="Classic Zinc Finger"/>
    <property type="match status" value="7"/>
</dbReference>
<dbReference type="FunFam" id="3.30.160.60:FF:002090">
    <property type="entry name" value="Zinc finger protein 473"/>
    <property type="match status" value="3"/>
</dbReference>
<dbReference type="Pfam" id="PF02023">
    <property type="entry name" value="SCAN"/>
    <property type="match status" value="1"/>
</dbReference>
<feature type="domain" description="KRAB" evidence="15">
    <location>
        <begin position="194"/>
        <end position="268"/>
    </location>
</feature>
<dbReference type="InterPro" id="IPR003309">
    <property type="entry name" value="SCAN_dom"/>
</dbReference>
<dbReference type="FunFam" id="3.30.160.60:FF:001090">
    <property type="entry name" value="zinc finger protein 629 isoform X2"/>
    <property type="match status" value="1"/>
</dbReference>
<feature type="domain" description="C2H2-type" evidence="13">
    <location>
        <begin position="323"/>
        <end position="350"/>
    </location>
</feature>
<keyword evidence="5 11" id="KW-0863">Zinc-finger</keyword>
<dbReference type="SUPFAM" id="SSF47353">
    <property type="entry name" value="Retrovirus capsid dimerization domain-like"/>
    <property type="match status" value="1"/>
</dbReference>
<dbReference type="InterPro" id="IPR036051">
    <property type="entry name" value="KRAB_dom_sf"/>
</dbReference>
<dbReference type="PROSITE" id="PS50157">
    <property type="entry name" value="ZINC_FINGER_C2H2_2"/>
    <property type="match status" value="7"/>
</dbReference>
<dbReference type="PANTHER" id="PTHR23226:SF416">
    <property type="entry name" value="FI01424P"/>
    <property type="match status" value="1"/>
</dbReference>
<keyword evidence="8" id="KW-0238">DNA-binding</keyword>
<proteinExistence type="inferred from homology"/>
<evidence type="ECO:0000313" key="17">
    <source>
        <dbReference type="Proteomes" id="UP000002279"/>
    </source>
</evidence>
<dbReference type="Pfam" id="PF01352">
    <property type="entry name" value="KRAB"/>
    <property type="match status" value="1"/>
</dbReference>
<dbReference type="CDD" id="cd07765">
    <property type="entry name" value="KRAB_A-box"/>
    <property type="match status" value="1"/>
</dbReference>
<dbReference type="SMART" id="SM00431">
    <property type="entry name" value="SCAN"/>
    <property type="match status" value="1"/>
</dbReference>
<evidence type="ECO:0000256" key="10">
    <source>
        <dbReference type="ARBA" id="ARBA00023242"/>
    </source>
</evidence>
<dbReference type="CDD" id="cd07936">
    <property type="entry name" value="SCAN"/>
    <property type="match status" value="1"/>
</dbReference>
<evidence type="ECO:0000256" key="6">
    <source>
        <dbReference type="ARBA" id="ARBA00022833"/>
    </source>
</evidence>